<evidence type="ECO:0000256" key="7">
    <source>
        <dbReference type="ARBA" id="ARBA00023211"/>
    </source>
</evidence>
<keyword evidence="5 11" id="KW-0460">Magnesium</keyword>
<dbReference type="HAMAP" id="MF_00648">
    <property type="entry name" value="Non_canon_purine_NTPase_YjjX"/>
    <property type="match status" value="1"/>
</dbReference>
<evidence type="ECO:0000259" key="12">
    <source>
        <dbReference type="Pfam" id="PF01931"/>
    </source>
</evidence>
<organism evidence="13 14">
    <name type="scientific">Heyndrickxia oleronia</name>
    <dbReference type="NCBI Taxonomy" id="38875"/>
    <lineage>
        <taxon>Bacteria</taxon>
        <taxon>Bacillati</taxon>
        <taxon>Bacillota</taxon>
        <taxon>Bacilli</taxon>
        <taxon>Bacillales</taxon>
        <taxon>Bacillaceae</taxon>
        <taxon>Heyndrickxia</taxon>
    </lineage>
</organism>
<comment type="function">
    <text evidence="11">Phosphatase that hydrolyzes non-canonical purine nucleotides such as XTP and ITP to their respective diphosphate derivatives. Probably excludes non-canonical purines from DNA/RNA precursor pool, thus preventing their incorporation into DNA/RNA and avoiding chromosomal lesions.</text>
</comment>
<protein>
    <recommendedName>
        <fullName evidence="11">Probable inosine/xanthosine triphosphatase</fullName>
        <shortName evidence="11">ITPase/XTPase</shortName>
        <ecNumber evidence="11">3.6.1.73</ecNumber>
    </recommendedName>
    <alternativeName>
        <fullName evidence="11">Non-canonical purine NTP phosphatase</fullName>
    </alternativeName>
    <alternativeName>
        <fullName evidence="11">Non-standard purine NTP phosphatase</fullName>
    </alternativeName>
    <alternativeName>
        <fullName evidence="11">Nucleoside-triphosphate phosphatase</fullName>
        <shortName evidence="11">NTPase</shortName>
    </alternativeName>
</protein>
<dbReference type="Proteomes" id="UP001159179">
    <property type="component" value="Unassembled WGS sequence"/>
</dbReference>
<dbReference type="EMBL" id="JAROYP010000022">
    <property type="protein sequence ID" value="MDH5164005.1"/>
    <property type="molecule type" value="Genomic_DNA"/>
</dbReference>
<dbReference type="GO" id="GO:0103023">
    <property type="term" value="F:ITPase activity"/>
    <property type="evidence" value="ECO:0007669"/>
    <property type="project" value="UniProtKB-EC"/>
</dbReference>
<evidence type="ECO:0000313" key="13">
    <source>
        <dbReference type="EMBL" id="MDH5164005.1"/>
    </source>
</evidence>
<comment type="caution">
    <text evidence="13">The sequence shown here is derived from an EMBL/GenBank/DDBJ whole genome shotgun (WGS) entry which is preliminary data.</text>
</comment>
<evidence type="ECO:0000256" key="10">
    <source>
        <dbReference type="ARBA" id="ARBA00060855"/>
    </source>
</evidence>
<keyword evidence="6 11" id="KW-0546">Nucleotide metabolism</keyword>
<comment type="cofactor">
    <cofactor evidence="11">
        <name>Mg(2+)</name>
        <dbReference type="ChEBI" id="CHEBI:18420"/>
    </cofactor>
    <cofactor evidence="11">
        <name>Mn(2+)</name>
        <dbReference type="ChEBI" id="CHEBI:29035"/>
    </cofactor>
    <text evidence="11">Binds 1 divalent metal cation per subunit; can use either Mg(2+) or Mn(2+).</text>
</comment>
<dbReference type="GO" id="GO:0046872">
    <property type="term" value="F:metal ion binding"/>
    <property type="evidence" value="ECO:0007669"/>
    <property type="project" value="UniProtKB-KW"/>
</dbReference>
<dbReference type="GO" id="GO:0000166">
    <property type="term" value="F:nucleotide binding"/>
    <property type="evidence" value="ECO:0007669"/>
    <property type="project" value="UniProtKB-KW"/>
</dbReference>
<dbReference type="SUPFAM" id="SSF52972">
    <property type="entry name" value="ITPase-like"/>
    <property type="match status" value="1"/>
</dbReference>
<dbReference type="GO" id="GO:0009117">
    <property type="term" value="P:nucleotide metabolic process"/>
    <property type="evidence" value="ECO:0007669"/>
    <property type="project" value="UniProtKB-KW"/>
</dbReference>
<comment type="caution">
    <text evidence="11">Lacks conserved residue(s) required for the propagation of feature annotation.</text>
</comment>
<evidence type="ECO:0000256" key="6">
    <source>
        <dbReference type="ARBA" id="ARBA00023080"/>
    </source>
</evidence>
<evidence type="ECO:0000256" key="8">
    <source>
        <dbReference type="ARBA" id="ARBA00048174"/>
    </source>
</evidence>
<comment type="cofactor">
    <cofactor evidence="1">
        <name>Mn(2+)</name>
        <dbReference type="ChEBI" id="CHEBI:29035"/>
    </cofactor>
</comment>
<dbReference type="EC" id="3.6.1.73" evidence="11"/>
<sequence>MKIAIGSVNPAKVKAVEEAFKEQDIDVIVTPMSVPSEVSNQPFSDEETIQGAVNRAKNCLLEENIEIGIGLEGGVVETPFGLFVCNWGALVVKGESPIIAGGARIRLPEDVAERLRKGEELGPVMEDVSKVRNVSKKEGAIGIFTNNVITRDEMFTHVMKILIGQFNLERSKKL</sequence>
<evidence type="ECO:0000313" key="14">
    <source>
        <dbReference type="Proteomes" id="UP001159179"/>
    </source>
</evidence>
<dbReference type="NCBIfam" id="NF002850">
    <property type="entry name" value="PRK03114.1"/>
    <property type="match status" value="1"/>
</dbReference>
<evidence type="ECO:0000256" key="3">
    <source>
        <dbReference type="ARBA" id="ARBA00022741"/>
    </source>
</evidence>
<keyword evidence="7 11" id="KW-0464">Manganese</keyword>
<comment type="similarity">
    <text evidence="10 11">Belongs to the YjjX NTPase family.</text>
</comment>
<evidence type="ECO:0000256" key="9">
    <source>
        <dbReference type="ARBA" id="ARBA00048781"/>
    </source>
</evidence>
<evidence type="ECO:0000256" key="11">
    <source>
        <dbReference type="HAMAP-Rule" id="MF_00648"/>
    </source>
</evidence>
<dbReference type="InterPro" id="IPR002786">
    <property type="entry name" value="Non_canon_purine_NTPase"/>
</dbReference>
<dbReference type="InterPro" id="IPR050299">
    <property type="entry name" value="YjjX_NTPase"/>
</dbReference>
<dbReference type="Pfam" id="PF01931">
    <property type="entry name" value="NTPase_I-T"/>
    <property type="match status" value="1"/>
</dbReference>
<dbReference type="AlphaFoldDB" id="A0AAW6SYT9"/>
<keyword evidence="2 11" id="KW-0479">Metal-binding</keyword>
<accession>A0AAW6SYT9</accession>
<dbReference type="PANTHER" id="PTHR34699:SF2">
    <property type="entry name" value="NON-CANONICAL PURINE NTP PHOSPHATASE_PRRC1 DOMAIN-CONTAINING PROTEIN"/>
    <property type="match status" value="1"/>
</dbReference>
<comment type="catalytic activity">
    <reaction evidence="9 11">
        <text>XTP + H2O = XDP + phosphate + H(+)</text>
        <dbReference type="Rhea" id="RHEA:28406"/>
        <dbReference type="ChEBI" id="CHEBI:15377"/>
        <dbReference type="ChEBI" id="CHEBI:15378"/>
        <dbReference type="ChEBI" id="CHEBI:43474"/>
        <dbReference type="ChEBI" id="CHEBI:59884"/>
        <dbReference type="ChEBI" id="CHEBI:61314"/>
        <dbReference type="EC" id="3.6.1.73"/>
    </reaction>
</comment>
<comment type="subunit">
    <text evidence="11">Homodimer.</text>
</comment>
<keyword evidence="4 11" id="KW-0378">Hydrolase</keyword>
<proteinExistence type="inferred from homology"/>
<comment type="catalytic activity">
    <reaction evidence="8 11">
        <text>ITP + H2O = IDP + phosphate + H(+)</text>
        <dbReference type="Rhea" id="RHEA:28330"/>
        <dbReference type="ChEBI" id="CHEBI:15377"/>
        <dbReference type="ChEBI" id="CHEBI:15378"/>
        <dbReference type="ChEBI" id="CHEBI:43474"/>
        <dbReference type="ChEBI" id="CHEBI:58280"/>
        <dbReference type="ChEBI" id="CHEBI:61402"/>
        <dbReference type="EC" id="3.6.1.73"/>
    </reaction>
</comment>
<dbReference type="InterPro" id="IPR026533">
    <property type="entry name" value="NTPase/PRRC1"/>
</dbReference>
<evidence type="ECO:0000256" key="5">
    <source>
        <dbReference type="ARBA" id="ARBA00022842"/>
    </source>
</evidence>
<name>A0AAW6SYT9_9BACI</name>
<dbReference type="InterPro" id="IPR029001">
    <property type="entry name" value="ITPase-like_fam"/>
</dbReference>
<evidence type="ECO:0000256" key="1">
    <source>
        <dbReference type="ARBA" id="ARBA00001936"/>
    </source>
</evidence>
<keyword evidence="3 11" id="KW-0547">Nucleotide-binding</keyword>
<dbReference type="FunFam" id="3.90.950.10:FF:000002">
    <property type="entry name" value="Inosine/xanthosine triphosphatase"/>
    <property type="match status" value="1"/>
</dbReference>
<gene>
    <name evidence="13" type="ORF">P5X88_24020</name>
</gene>
<dbReference type="Gene3D" id="3.90.950.10">
    <property type="match status" value="1"/>
</dbReference>
<reference evidence="13" key="1">
    <citation type="submission" date="2023-03" db="EMBL/GenBank/DDBJ databases">
        <title>Bacterial isolates from washroom surfaces on a university campus.</title>
        <authorList>
            <person name="Holman D.B."/>
            <person name="Gzyl K.E."/>
            <person name="Taheri A.E."/>
        </authorList>
    </citation>
    <scope>NUCLEOTIDE SEQUENCE</scope>
    <source>
        <strain evidence="13">RD03</strain>
    </source>
</reference>
<dbReference type="RefSeq" id="WP_280618694.1">
    <property type="nucleotide sequence ID" value="NZ_JAROYP010000022.1"/>
</dbReference>
<evidence type="ECO:0000256" key="4">
    <source>
        <dbReference type="ARBA" id="ARBA00022801"/>
    </source>
</evidence>
<dbReference type="PANTHER" id="PTHR34699">
    <property type="match status" value="1"/>
</dbReference>
<evidence type="ECO:0000256" key="2">
    <source>
        <dbReference type="ARBA" id="ARBA00022723"/>
    </source>
</evidence>
<feature type="domain" description="Non-canonical purine NTP phosphatase/PRRC1" evidence="12">
    <location>
        <begin position="6"/>
        <end position="160"/>
    </location>
</feature>